<proteinExistence type="predicted"/>
<accession>A0A2P2P1Z6</accession>
<sequence length="29" mass="3459">MSESAEKFNVQLETLFPACYRQQTKKKPR</sequence>
<evidence type="ECO:0000313" key="1">
    <source>
        <dbReference type="EMBL" id="MBX48742.1"/>
    </source>
</evidence>
<protein>
    <submittedName>
        <fullName evidence="1">Uncharacterized protein</fullName>
    </submittedName>
</protein>
<reference evidence="1" key="1">
    <citation type="submission" date="2018-02" db="EMBL/GenBank/DDBJ databases">
        <title>Rhizophora mucronata_Transcriptome.</title>
        <authorList>
            <person name="Meera S.P."/>
            <person name="Sreeshan A."/>
            <person name="Augustine A."/>
        </authorList>
    </citation>
    <scope>NUCLEOTIDE SEQUENCE</scope>
    <source>
        <tissue evidence="1">Leaf</tissue>
    </source>
</reference>
<dbReference type="EMBL" id="GGEC01068258">
    <property type="protein sequence ID" value="MBX48742.1"/>
    <property type="molecule type" value="Transcribed_RNA"/>
</dbReference>
<dbReference type="AlphaFoldDB" id="A0A2P2P1Z6"/>
<name>A0A2P2P1Z6_RHIMU</name>
<organism evidence="1">
    <name type="scientific">Rhizophora mucronata</name>
    <name type="common">Asiatic mangrove</name>
    <dbReference type="NCBI Taxonomy" id="61149"/>
    <lineage>
        <taxon>Eukaryota</taxon>
        <taxon>Viridiplantae</taxon>
        <taxon>Streptophyta</taxon>
        <taxon>Embryophyta</taxon>
        <taxon>Tracheophyta</taxon>
        <taxon>Spermatophyta</taxon>
        <taxon>Magnoliopsida</taxon>
        <taxon>eudicotyledons</taxon>
        <taxon>Gunneridae</taxon>
        <taxon>Pentapetalae</taxon>
        <taxon>rosids</taxon>
        <taxon>fabids</taxon>
        <taxon>Malpighiales</taxon>
        <taxon>Rhizophoraceae</taxon>
        <taxon>Rhizophora</taxon>
    </lineage>
</organism>